<feature type="transmembrane region" description="Helical" evidence="2">
    <location>
        <begin position="265"/>
        <end position="282"/>
    </location>
</feature>
<feature type="transmembrane region" description="Helical" evidence="2">
    <location>
        <begin position="354"/>
        <end position="373"/>
    </location>
</feature>
<proteinExistence type="predicted"/>
<feature type="transmembrane region" description="Helical" evidence="2">
    <location>
        <begin position="69"/>
        <end position="87"/>
    </location>
</feature>
<dbReference type="Pfam" id="PF19040">
    <property type="entry name" value="SGNH"/>
    <property type="match status" value="1"/>
</dbReference>
<feature type="region of interest" description="Disordered" evidence="1">
    <location>
        <begin position="701"/>
        <end position="729"/>
    </location>
</feature>
<dbReference type="Pfam" id="PF01757">
    <property type="entry name" value="Acyl_transf_3"/>
    <property type="match status" value="1"/>
</dbReference>
<keyword evidence="6" id="KW-1185">Reference proteome</keyword>
<feature type="transmembrane region" description="Helical" evidence="2">
    <location>
        <begin position="47"/>
        <end position="63"/>
    </location>
</feature>
<evidence type="ECO:0000256" key="1">
    <source>
        <dbReference type="SAM" id="MobiDB-lite"/>
    </source>
</evidence>
<dbReference type="PANTHER" id="PTHR23028:SF53">
    <property type="entry name" value="ACYL_TRANSF_3 DOMAIN-CONTAINING PROTEIN"/>
    <property type="match status" value="1"/>
</dbReference>
<dbReference type="PANTHER" id="PTHR23028">
    <property type="entry name" value="ACETYLTRANSFERASE"/>
    <property type="match status" value="1"/>
</dbReference>
<evidence type="ECO:0000259" key="3">
    <source>
        <dbReference type="Pfam" id="PF01757"/>
    </source>
</evidence>
<reference evidence="5 6" key="1">
    <citation type="submission" date="2020-02" db="EMBL/GenBank/DDBJ databases">
        <authorList>
            <person name="Sun Q."/>
        </authorList>
    </citation>
    <scope>NUCLEOTIDE SEQUENCE [LARGE SCALE GENOMIC DNA]</scope>
    <source>
        <strain evidence="5 6">YIM 13062</strain>
    </source>
</reference>
<feature type="transmembrane region" description="Helical" evidence="2">
    <location>
        <begin position="288"/>
        <end position="306"/>
    </location>
</feature>
<keyword evidence="2" id="KW-0472">Membrane</keyword>
<feature type="domain" description="SGNH" evidence="4">
    <location>
        <begin position="481"/>
        <end position="691"/>
    </location>
</feature>
<organism evidence="5 6">
    <name type="scientific">Kocuria subflava</name>
    <dbReference type="NCBI Taxonomy" id="1736139"/>
    <lineage>
        <taxon>Bacteria</taxon>
        <taxon>Bacillati</taxon>
        <taxon>Actinomycetota</taxon>
        <taxon>Actinomycetes</taxon>
        <taxon>Micrococcales</taxon>
        <taxon>Micrococcaceae</taxon>
        <taxon>Kocuria</taxon>
    </lineage>
</organism>
<feature type="region of interest" description="Disordered" evidence="1">
    <location>
        <begin position="1"/>
        <end position="25"/>
    </location>
</feature>
<feature type="transmembrane region" description="Helical" evidence="2">
    <location>
        <begin position="108"/>
        <end position="127"/>
    </location>
</feature>
<dbReference type="GO" id="GO:0016020">
    <property type="term" value="C:membrane"/>
    <property type="evidence" value="ECO:0007669"/>
    <property type="project" value="TreeGrafter"/>
</dbReference>
<evidence type="ECO:0000259" key="4">
    <source>
        <dbReference type="Pfam" id="PF19040"/>
    </source>
</evidence>
<sequence>MGHGTAAGHGTGTGRGAKAQGQGTVGLDPASVDRVARYSGFRPEIQGLRAVAVFMVVFYHIFLGRVSGGVDIFLLISAFFMTLSFVRKLEGGRPLQLGRYWLHTFKRLLPLAVITVLGTLVLTAIFFPPSRYQEVLDQSVATVTYTQNWELAFTQVDYYAADRSTASPLQHFWSLSVQGQVFLLWPLIFGLSWLIVKRTRLKVVPVLATAFSLVFVSSLVFSMITTTSQQEFAYFDTRTRLWEFALGSLLALAIPFLNPPQWLRVVLGWAGFISMILVGLVVDVQGAFPGWIALWPLLSAAAIMVAGQSNSPLGLDRIFASRALVKLGDASYALYLVHWPLLITYLVVRDRTQAGPISGVVLILMSLGLAIAATKFIERPLKKWKWPELTKPRMAGAVAVCLAVGLAPVLAWQGAIDNQVENAAMGPTVDNPGAYVLQPGFEFTGNAGAPALPLPGQLDRQSPNRGPSCPDDWNIPEVSQEQCTNATPEIQNPDRTILLIGNSHTEHWLDALRPLAEADNWRVVTYIGPGCFITSDQDQAFENCIPWLDGVDPLIDAVDPDLMVTTSTFTNSQVEYDRAGFVDRMQRYTDEGHRILGIRDIPRFDDWLIECAMDSGDPTDPECTGTHSMLGTPDPMQGMADENPLFSQIDLLDQVCPEQQCPASIGNVYVQRDGGHLTIPFTKSLAPVFAQRFTEAVESDGFDVPVQPDLPLPQDAEDTFDPTSDPTYF</sequence>
<dbReference type="GO" id="GO:0009103">
    <property type="term" value="P:lipopolysaccharide biosynthetic process"/>
    <property type="evidence" value="ECO:0007669"/>
    <property type="project" value="TreeGrafter"/>
</dbReference>
<feature type="transmembrane region" description="Helical" evidence="2">
    <location>
        <begin position="241"/>
        <end position="258"/>
    </location>
</feature>
<evidence type="ECO:0000313" key="5">
    <source>
        <dbReference type="EMBL" id="NKE10020.1"/>
    </source>
</evidence>
<dbReference type="InterPro" id="IPR050879">
    <property type="entry name" value="Acyltransferase_3"/>
</dbReference>
<dbReference type="InterPro" id="IPR002656">
    <property type="entry name" value="Acyl_transf_3_dom"/>
</dbReference>
<keyword evidence="2" id="KW-1133">Transmembrane helix</keyword>
<feature type="transmembrane region" description="Helical" evidence="2">
    <location>
        <begin position="327"/>
        <end position="348"/>
    </location>
</feature>
<feature type="compositionally biased region" description="Gly residues" evidence="1">
    <location>
        <begin position="1"/>
        <end position="15"/>
    </location>
</feature>
<comment type="caution">
    <text evidence="5">The sequence shown here is derived from an EMBL/GenBank/DDBJ whole genome shotgun (WGS) entry which is preliminary data.</text>
</comment>
<evidence type="ECO:0000313" key="6">
    <source>
        <dbReference type="Proteomes" id="UP000521379"/>
    </source>
</evidence>
<protein>
    <submittedName>
        <fullName evidence="5">Acyltransferase</fullName>
    </submittedName>
</protein>
<dbReference type="Proteomes" id="UP000521379">
    <property type="component" value="Unassembled WGS sequence"/>
</dbReference>
<keyword evidence="5" id="KW-0808">Transferase</keyword>
<keyword evidence="2" id="KW-0812">Transmembrane</keyword>
<accession>A0A846TSR5</accession>
<dbReference type="GO" id="GO:0016747">
    <property type="term" value="F:acyltransferase activity, transferring groups other than amino-acyl groups"/>
    <property type="evidence" value="ECO:0007669"/>
    <property type="project" value="InterPro"/>
</dbReference>
<dbReference type="InterPro" id="IPR043968">
    <property type="entry name" value="SGNH"/>
</dbReference>
<dbReference type="EMBL" id="JAAVUN010000015">
    <property type="protein sequence ID" value="NKE10020.1"/>
    <property type="molecule type" value="Genomic_DNA"/>
</dbReference>
<dbReference type="AlphaFoldDB" id="A0A846TSR5"/>
<keyword evidence="5" id="KW-0012">Acyltransferase</keyword>
<feature type="domain" description="Acyltransferase 3" evidence="3">
    <location>
        <begin position="44"/>
        <end position="373"/>
    </location>
</feature>
<name>A0A846TSR5_9MICC</name>
<feature type="transmembrane region" description="Helical" evidence="2">
    <location>
        <begin position="177"/>
        <end position="196"/>
    </location>
</feature>
<gene>
    <name evidence="5" type="ORF">GTW58_08760</name>
</gene>
<feature type="transmembrane region" description="Helical" evidence="2">
    <location>
        <begin position="203"/>
        <end position="221"/>
    </location>
</feature>
<feature type="transmembrane region" description="Helical" evidence="2">
    <location>
        <begin position="394"/>
        <end position="412"/>
    </location>
</feature>
<evidence type="ECO:0000256" key="2">
    <source>
        <dbReference type="SAM" id="Phobius"/>
    </source>
</evidence>